<dbReference type="Gene3D" id="3.40.30.10">
    <property type="entry name" value="Glutaredoxin"/>
    <property type="match status" value="1"/>
</dbReference>
<protein>
    <recommendedName>
        <fullName evidence="1">Glutaredoxin domain-containing protein</fullName>
    </recommendedName>
</protein>
<accession>A0AAV5P2A1</accession>
<keyword evidence="3" id="KW-1185">Reference proteome</keyword>
<evidence type="ECO:0000259" key="1">
    <source>
        <dbReference type="Pfam" id="PF00462"/>
    </source>
</evidence>
<gene>
    <name evidence="2" type="ORF">GCM10007932_57810</name>
</gene>
<dbReference type="EMBL" id="BSNX01000075">
    <property type="protein sequence ID" value="GLQ76418.1"/>
    <property type="molecule type" value="Genomic_DNA"/>
</dbReference>
<comment type="caution">
    <text evidence="2">The sequence shown here is derived from an EMBL/GenBank/DDBJ whole genome shotgun (WGS) entry which is preliminary data.</text>
</comment>
<dbReference type="RefSeq" id="WP_101110343.1">
    <property type="nucleotide sequence ID" value="NZ_AP025145.1"/>
</dbReference>
<organism evidence="2 3">
    <name type="scientific">Vibrio penaeicida</name>
    <dbReference type="NCBI Taxonomy" id="104609"/>
    <lineage>
        <taxon>Bacteria</taxon>
        <taxon>Pseudomonadati</taxon>
        <taxon>Pseudomonadota</taxon>
        <taxon>Gammaproteobacteria</taxon>
        <taxon>Vibrionales</taxon>
        <taxon>Vibrionaceae</taxon>
        <taxon>Vibrio</taxon>
    </lineage>
</organism>
<proteinExistence type="predicted"/>
<reference evidence="3" key="1">
    <citation type="journal article" date="2019" name="Int. J. Syst. Evol. Microbiol.">
        <title>The Global Catalogue of Microorganisms (GCM) 10K type strain sequencing project: providing services to taxonomists for standard genome sequencing and annotation.</title>
        <authorList>
            <consortium name="The Broad Institute Genomics Platform"/>
            <consortium name="The Broad Institute Genome Sequencing Center for Infectious Disease"/>
            <person name="Wu L."/>
            <person name="Ma J."/>
        </authorList>
    </citation>
    <scope>NUCLEOTIDE SEQUENCE [LARGE SCALE GENOMIC DNA]</scope>
    <source>
        <strain evidence="3">NBRC 15640</strain>
    </source>
</reference>
<dbReference type="AlphaFoldDB" id="A0AAV5P2A1"/>
<dbReference type="Pfam" id="PF00462">
    <property type="entry name" value="Glutaredoxin"/>
    <property type="match status" value="1"/>
</dbReference>
<dbReference type="InterPro" id="IPR002109">
    <property type="entry name" value="Glutaredoxin"/>
</dbReference>
<dbReference type="Proteomes" id="UP001156690">
    <property type="component" value="Unassembled WGS sequence"/>
</dbReference>
<dbReference type="InterPro" id="IPR036249">
    <property type="entry name" value="Thioredoxin-like_sf"/>
</dbReference>
<dbReference type="CDD" id="cd02066">
    <property type="entry name" value="GRX_family"/>
    <property type="match status" value="1"/>
</dbReference>
<feature type="domain" description="Glutaredoxin" evidence="1">
    <location>
        <begin position="3"/>
        <end position="62"/>
    </location>
</feature>
<dbReference type="SUPFAM" id="SSF52833">
    <property type="entry name" value="Thioredoxin-like"/>
    <property type="match status" value="1"/>
</dbReference>
<evidence type="ECO:0000313" key="3">
    <source>
        <dbReference type="Proteomes" id="UP001156690"/>
    </source>
</evidence>
<dbReference type="PROSITE" id="PS51354">
    <property type="entry name" value="GLUTAREDOXIN_2"/>
    <property type="match status" value="1"/>
</dbReference>
<sequence>MQIEMFSKDNCPQCVTAANWIAQQGMKLHQLKLDKDFDRESLFELFPTARSYPQFRVNGEAVGDFESLKRQLAFASEAAF</sequence>
<evidence type="ECO:0000313" key="2">
    <source>
        <dbReference type="EMBL" id="GLQ76418.1"/>
    </source>
</evidence>
<name>A0AAV5P2A1_9VIBR</name>